<feature type="compositionally biased region" description="Basic and acidic residues" evidence="10">
    <location>
        <begin position="18"/>
        <end position="27"/>
    </location>
</feature>
<accession>A0ABC9XUA0</accession>
<dbReference type="InterPro" id="IPR057264">
    <property type="entry name" value="Ribosomal_uL24_C"/>
</dbReference>
<evidence type="ECO:0000256" key="1">
    <source>
        <dbReference type="ARBA" id="ARBA00004173"/>
    </source>
</evidence>
<dbReference type="CDD" id="cd06089">
    <property type="entry name" value="KOW_RPL26"/>
    <property type="match status" value="1"/>
</dbReference>
<evidence type="ECO:0000259" key="11">
    <source>
        <dbReference type="SMART" id="SM00739"/>
    </source>
</evidence>
<dbReference type="GO" id="GO:0005840">
    <property type="term" value="C:ribosome"/>
    <property type="evidence" value="ECO:0007669"/>
    <property type="project" value="UniProtKB-KW"/>
</dbReference>
<dbReference type="Proteomes" id="UP001623348">
    <property type="component" value="Unassembled WGS sequence"/>
</dbReference>
<dbReference type="GO" id="GO:0005739">
    <property type="term" value="C:mitochondrion"/>
    <property type="evidence" value="ECO:0007669"/>
    <property type="project" value="UniProtKB-SubCell"/>
</dbReference>
<dbReference type="FunFam" id="2.30.30.30:FF:000032">
    <property type="entry name" value="39S ribosomal protein L24, mitochondrial"/>
    <property type="match status" value="1"/>
</dbReference>
<name>A0ABC9XUA0_GRUJA</name>
<dbReference type="AlphaFoldDB" id="A0ABC9XUA0"/>
<dbReference type="InterPro" id="IPR003256">
    <property type="entry name" value="Ribosomal_uL24"/>
</dbReference>
<evidence type="ECO:0000313" key="13">
    <source>
        <dbReference type="Proteomes" id="UP001623348"/>
    </source>
</evidence>
<keyword evidence="13" id="KW-1185">Reference proteome</keyword>
<dbReference type="Pfam" id="PF00467">
    <property type="entry name" value="KOW"/>
    <property type="match status" value="1"/>
</dbReference>
<feature type="region of interest" description="Disordered" evidence="10">
    <location>
        <begin position="1"/>
        <end position="28"/>
    </location>
</feature>
<dbReference type="PANTHER" id="PTHR12903">
    <property type="entry name" value="MITOCHONDRIAL RIBOSOMAL PROTEIN L24"/>
    <property type="match status" value="1"/>
</dbReference>
<keyword evidence="5" id="KW-0496">Mitochondrion</keyword>
<keyword evidence="3" id="KW-0809">Transit peptide</keyword>
<dbReference type="GO" id="GO:1990904">
    <property type="term" value="C:ribonucleoprotein complex"/>
    <property type="evidence" value="ECO:0007669"/>
    <property type="project" value="UniProtKB-KW"/>
</dbReference>
<dbReference type="InterPro" id="IPR005825">
    <property type="entry name" value="Ribosomal_uL24_CS"/>
</dbReference>
<evidence type="ECO:0000256" key="2">
    <source>
        <dbReference type="ARBA" id="ARBA00010618"/>
    </source>
</evidence>
<evidence type="ECO:0000256" key="3">
    <source>
        <dbReference type="ARBA" id="ARBA00022946"/>
    </source>
</evidence>
<gene>
    <name evidence="12" type="ORF">GRJ2_002557100</name>
</gene>
<proteinExistence type="inferred from homology"/>
<evidence type="ECO:0000256" key="4">
    <source>
        <dbReference type="ARBA" id="ARBA00022980"/>
    </source>
</evidence>
<evidence type="ECO:0000313" key="12">
    <source>
        <dbReference type="EMBL" id="GAB0200916.1"/>
    </source>
</evidence>
<dbReference type="EMBL" id="BAAFJT010000029">
    <property type="protein sequence ID" value="GAB0200916.1"/>
    <property type="molecule type" value="Genomic_DNA"/>
</dbReference>
<evidence type="ECO:0000256" key="5">
    <source>
        <dbReference type="ARBA" id="ARBA00023128"/>
    </source>
</evidence>
<comment type="subcellular location">
    <subcellularLocation>
        <location evidence="1">Mitochondrion</location>
    </subcellularLocation>
</comment>
<organism evidence="12 13">
    <name type="scientific">Grus japonensis</name>
    <name type="common">Japanese crane</name>
    <name type="synonym">Red-crowned crane</name>
    <dbReference type="NCBI Taxonomy" id="30415"/>
    <lineage>
        <taxon>Eukaryota</taxon>
        <taxon>Metazoa</taxon>
        <taxon>Chordata</taxon>
        <taxon>Craniata</taxon>
        <taxon>Vertebrata</taxon>
        <taxon>Euteleostomi</taxon>
        <taxon>Archelosauria</taxon>
        <taxon>Archosauria</taxon>
        <taxon>Dinosauria</taxon>
        <taxon>Saurischia</taxon>
        <taxon>Theropoda</taxon>
        <taxon>Coelurosauria</taxon>
        <taxon>Aves</taxon>
        <taxon>Neognathae</taxon>
        <taxon>Neoaves</taxon>
        <taxon>Gruiformes</taxon>
        <taxon>Gruidae</taxon>
        <taxon>Grus</taxon>
    </lineage>
</organism>
<keyword evidence="6 9" id="KW-0687">Ribonucleoprotein</keyword>
<evidence type="ECO:0000256" key="9">
    <source>
        <dbReference type="RuleBase" id="RU003477"/>
    </source>
</evidence>
<dbReference type="Pfam" id="PF17136">
    <property type="entry name" value="ribosomal_L24"/>
    <property type="match status" value="1"/>
</dbReference>
<dbReference type="InterPro" id="IPR014722">
    <property type="entry name" value="Rib_uL2_dom2"/>
</dbReference>
<dbReference type="InterPro" id="IPR008991">
    <property type="entry name" value="Translation_prot_SH3-like_sf"/>
</dbReference>
<evidence type="ECO:0000256" key="10">
    <source>
        <dbReference type="SAM" id="MobiDB-lite"/>
    </source>
</evidence>
<feature type="compositionally biased region" description="Pro residues" evidence="10">
    <location>
        <begin position="1"/>
        <end position="15"/>
    </location>
</feature>
<keyword evidence="4 9" id="KW-0689">Ribosomal protein</keyword>
<dbReference type="InterPro" id="IPR041988">
    <property type="entry name" value="Ribosomal_uL24_KOW"/>
</dbReference>
<feature type="domain" description="KOW" evidence="11">
    <location>
        <begin position="85"/>
        <end position="112"/>
    </location>
</feature>
<dbReference type="PROSITE" id="PS01108">
    <property type="entry name" value="RIBOSOMAL_L24"/>
    <property type="match status" value="1"/>
</dbReference>
<reference evidence="12 13" key="1">
    <citation type="submission" date="2024-06" db="EMBL/GenBank/DDBJ databases">
        <title>The draft genome of Grus japonensis, version 3.</title>
        <authorList>
            <person name="Nabeshima K."/>
            <person name="Suzuki S."/>
            <person name="Onuma M."/>
        </authorList>
    </citation>
    <scope>NUCLEOTIDE SEQUENCE [LARGE SCALE GENOMIC DNA]</scope>
    <source>
        <strain evidence="12 13">451A</strain>
    </source>
</reference>
<dbReference type="Gene3D" id="2.30.30.30">
    <property type="match status" value="1"/>
</dbReference>
<protein>
    <recommendedName>
        <fullName evidence="7">Large ribosomal subunit protein uL24m</fullName>
    </recommendedName>
    <alternativeName>
        <fullName evidence="8">39S ribosomal protein L24, mitochondrial</fullName>
    </alternativeName>
</protein>
<evidence type="ECO:0000256" key="7">
    <source>
        <dbReference type="ARBA" id="ARBA00035283"/>
    </source>
</evidence>
<dbReference type="HAMAP" id="MF_01326_B">
    <property type="entry name" value="Ribosomal_uL24_B"/>
    <property type="match status" value="1"/>
</dbReference>
<dbReference type="NCBIfam" id="TIGR01079">
    <property type="entry name" value="rplX_bact"/>
    <property type="match status" value="1"/>
</dbReference>
<sequence length="246" mass="28180">MHRATPPTPPLPPLPSTDRLEAPERPSRRGAMRLSALLCAGRLRLPAGYRHGTWRPGTAAAQLRNPPGLRRRKIFVEPIAREDWKVFRGDTVQVLTGKDAGKQAMVTQVVRARNWVVVEGLNTHYRYVNRTTKYAGTYIASEAPLLLNQISLVDPEDRKPTEVEWRYTEEGERVRVSLRSGRIIPLPLRQRWDGIVPEQWIDGPKDTTVEDALDKTYLPSLKTFEEEIMDAMGIVETRRAKKSYWY</sequence>
<comment type="similarity">
    <text evidence="2 9">Belongs to the universal ribosomal protein uL24 family.</text>
</comment>
<dbReference type="InterPro" id="IPR005824">
    <property type="entry name" value="KOW"/>
</dbReference>
<dbReference type="SMART" id="SM00739">
    <property type="entry name" value="KOW"/>
    <property type="match status" value="1"/>
</dbReference>
<dbReference type="SUPFAM" id="SSF50104">
    <property type="entry name" value="Translation proteins SH3-like domain"/>
    <property type="match status" value="1"/>
</dbReference>
<evidence type="ECO:0000256" key="8">
    <source>
        <dbReference type="ARBA" id="ARBA00035357"/>
    </source>
</evidence>
<comment type="caution">
    <text evidence="12">The sequence shown here is derived from an EMBL/GenBank/DDBJ whole genome shotgun (WGS) entry which is preliminary data.</text>
</comment>
<evidence type="ECO:0000256" key="6">
    <source>
        <dbReference type="ARBA" id="ARBA00023274"/>
    </source>
</evidence>